<reference evidence="1 2" key="1">
    <citation type="journal article" date="2013" name="Nat. Genet.">
        <title>The genome of the hydatid tapeworm Echinococcus granulosus.</title>
        <authorList>
            <person name="Zheng H."/>
            <person name="Zhang W."/>
            <person name="Zhang L."/>
            <person name="Zhang Z."/>
            <person name="Li J."/>
            <person name="Lu G."/>
            <person name="Zhu Y."/>
            <person name="Wang Y."/>
            <person name="Huang Y."/>
            <person name="Liu J."/>
            <person name="Kang H."/>
            <person name="Chen J."/>
            <person name="Wang L."/>
            <person name="Chen A."/>
            <person name="Yu S."/>
            <person name="Gao Z."/>
            <person name="Jin L."/>
            <person name="Gu W."/>
            <person name="Wang Z."/>
            <person name="Zhao L."/>
            <person name="Shi B."/>
            <person name="Wen H."/>
            <person name="Lin R."/>
            <person name="Jones M.K."/>
            <person name="Brejova B."/>
            <person name="Vinar T."/>
            <person name="Zhao G."/>
            <person name="McManus D.P."/>
            <person name="Chen Z."/>
            <person name="Zhou Y."/>
            <person name="Wang S."/>
        </authorList>
    </citation>
    <scope>NUCLEOTIDE SEQUENCE [LARGE SCALE GENOMIC DNA]</scope>
</reference>
<sequence>MRWRSGRDLSNCLKNVRMLLYSGSENGCEEEESERACPLTKYINLSQIGQEIHFSSHRIILGKYSKPVDYVLCVSFLPPLECELNAIVQITLGNYKVNSLELHRLRISRTNSMFSSTSTEVSLAIN</sequence>
<comment type="caution">
    <text evidence="1">The sequence shown here is derived from an EMBL/GenBank/DDBJ whole genome shotgun (WGS) entry which is preliminary data.</text>
</comment>
<dbReference type="EMBL" id="APAU02000169">
    <property type="protein sequence ID" value="EUB55327.1"/>
    <property type="molecule type" value="Genomic_DNA"/>
</dbReference>
<dbReference type="GeneID" id="36345537"/>
<dbReference type="AlphaFoldDB" id="W6UA24"/>
<evidence type="ECO:0000313" key="2">
    <source>
        <dbReference type="Proteomes" id="UP000019149"/>
    </source>
</evidence>
<evidence type="ECO:0000313" key="1">
    <source>
        <dbReference type="EMBL" id="EUB55327.1"/>
    </source>
</evidence>
<dbReference type="KEGG" id="egl:EGR_09822"/>
<keyword evidence="2" id="KW-1185">Reference proteome</keyword>
<proteinExistence type="predicted"/>
<protein>
    <submittedName>
        <fullName evidence="1">Uncharacterized protein</fullName>
    </submittedName>
</protein>
<dbReference type="Proteomes" id="UP000019149">
    <property type="component" value="Unassembled WGS sequence"/>
</dbReference>
<name>W6UA24_ECHGR</name>
<gene>
    <name evidence="1" type="ORF">EGR_09822</name>
</gene>
<organism evidence="1 2">
    <name type="scientific">Echinococcus granulosus</name>
    <name type="common">Hydatid tapeworm</name>
    <dbReference type="NCBI Taxonomy" id="6210"/>
    <lineage>
        <taxon>Eukaryota</taxon>
        <taxon>Metazoa</taxon>
        <taxon>Spiralia</taxon>
        <taxon>Lophotrochozoa</taxon>
        <taxon>Platyhelminthes</taxon>
        <taxon>Cestoda</taxon>
        <taxon>Eucestoda</taxon>
        <taxon>Cyclophyllidea</taxon>
        <taxon>Taeniidae</taxon>
        <taxon>Echinococcus</taxon>
        <taxon>Echinococcus granulosus group</taxon>
    </lineage>
</organism>
<dbReference type="CTD" id="36345537"/>
<dbReference type="RefSeq" id="XP_024346523.1">
    <property type="nucleotide sequence ID" value="XM_024499071.1"/>
</dbReference>
<accession>W6UA24</accession>